<dbReference type="Proteomes" id="UP000736335">
    <property type="component" value="Unassembled WGS sequence"/>
</dbReference>
<sequence length="119" mass="13241">MSSFVATNAVLNAAATPFTPSFETDAPFAVEQHLYDSPANIAHDNQVAVNFLTAHDAPAEFWEQAGYDDPRLSGPRVQAFHPGAVRLLDAMEREREDRIAKLEKRVDLILTQPNMVYLT</sequence>
<reference evidence="1" key="2">
    <citation type="submission" date="2020-11" db="EMBL/GenBank/DDBJ databases">
        <authorList>
            <consortium name="DOE Joint Genome Institute"/>
            <person name="Kuo A."/>
            <person name="Miyauchi S."/>
            <person name="Kiss E."/>
            <person name="Drula E."/>
            <person name="Kohler A."/>
            <person name="Sanchez-Garcia M."/>
            <person name="Andreopoulos B."/>
            <person name="Barry K.W."/>
            <person name="Bonito G."/>
            <person name="Buee M."/>
            <person name="Carver A."/>
            <person name="Chen C."/>
            <person name="Cichocki N."/>
            <person name="Clum A."/>
            <person name="Culley D."/>
            <person name="Crous P.W."/>
            <person name="Fauchery L."/>
            <person name="Girlanda M."/>
            <person name="Hayes R."/>
            <person name="Keri Z."/>
            <person name="Labutti K."/>
            <person name="Lipzen A."/>
            <person name="Lombard V."/>
            <person name="Magnuson J."/>
            <person name="Maillard F."/>
            <person name="Morin E."/>
            <person name="Murat C."/>
            <person name="Nolan M."/>
            <person name="Ohm R."/>
            <person name="Pangilinan J."/>
            <person name="Pereira M."/>
            <person name="Perotto S."/>
            <person name="Peter M."/>
            <person name="Riley R."/>
            <person name="Sitrit Y."/>
            <person name="Stielow B."/>
            <person name="Szollosi G."/>
            <person name="Zifcakova L."/>
            <person name="Stursova M."/>
            <person name="Spatafora J.W."/>
            <person name="Tedersoo L."/>
            <person name="Vaario L.-M."/>
            <person name="Yamada A."/>
            <person name="Yan M."/>
            <person name="Wang P."/>
            <person name="Xu J."/>
            <person name="Bruns T."/>
            <person name="Baldrian P."/>
            <person name="Vilgalys R."/>
            <person name="Henrissat B."/>
            <person name="Grigoriev I.V."/>
            <person name="Hibbett D."/>
            <person name="Nagy L.G."/>
            <person name="Martin F.M."/>
        </authorList>
    </citation>
    <scope>NUCLEOTIDE SEQUENCE</scope>
    <source>
        <strain evidence="1">UH-Tt-Lm1</strain>
    </source>
</reference>
<name>A0A9P6HP77_9AGAM</name>
<dbReference type="AlphaFoldDB" id="A0A9P6HP77"/>
<comment type="caution">
    <text evidence="1">The sequence shown here is derived from an EMBL/GenBank/DDBJ whole genome shotgun (WGS) entry which is preliminary data.</text>
</comment>
<organism evidence="1 2">
    <name type="scientific">Thelephora terrestris</name>
    <dbReference type="NCBI Taxonomy" id="56493"/>
    <lineage>
        <taxon>Eukaryota</taxon>
        <taxon>Fungi</taxon>
        <taxon>Dikarya</taxon>
        <taxon>Basidiomycota</taxon>
        <taxon>Agaricomycotina</taxon>
        <taxon>Agaricomycetes</taxon>
        <taxon>Thelephorales</taxon>
        <taxon>Thelephoraceae</taxon>
        <taxon>Thelephora</taxon>
    </lineage>
</organism>
<accession>A0A9P6HP77</accession>
<reference evidence="1" key="1">
    <citation type="journal article" date="2020" name="Nat. Commun.">
        <title>Large-scale genome sequencing of mycorrhizal fungi provides insights into the early evolution of symbiotic traits.</title>
        <authorList>
            <person name="Miyauchi S."/>
            <person name="Kiss E."/>
            <person name="Kuo A."/>
            <person name="Drula E."/>
            <person name="Kohler A."/>
            <person name="Sanchez-Garcia M."/>
            <person name="Morin E."/>
            <person name="Andreopoulos B."/>
            <person name="Barry K.W."/>
            <person name="Bonito G."/>
            <person name="Buee M."/>
            <person name="Carver A."/>
            <person name="Chen C."/>
            <person name="Cichocki N."/>
            <person name="Clum A."/>
            <person name="Culley D."/>
            <person name="Crous P.W."/>
            <person name="Fauchery L."/>
            <person name="Girlanda M."/>
            <person name="Hayes R.D."/>
            <person name="Keri Z."/>
            <person name="LaButti K."/>
            <person name="Lipzen A."/>
            <person name="Lombard V."/>
            <person name="Magnuson J."/>
            <person name="Maillard F."/>
            <person name="Murat C."/>
            <person name="Nolan M."/>
            <person name="Ohm R.A."/>
            <person name="Pangilinan J."/>
            <person name="Pereira M.F."/>
            <person name="Perotto S."/>
            <person name="Peter M."/>
            <person name="Pfister S."/>
            <person name="Riley R."/>
            <person name="Sitrit Y."/>
            <person name="Stielow J.B."/>
            <person name="Szollosi G."/>
            <person name="Zifcakova L."/>
            <person name="Stursova M."/>
            <person name="Spatafora J.W."/>
            <person name="Tedersoo L."/>
            <person name="Vaario L.M."/>
            <person name="Yamada A."/>
            <person name="Yan M."/>
            <person name="Wang P."/>
            <person name="Xu J."/>
            <person name="Bruns T."/>
            <person name="Baldrian P."/>
            <person name="Vilgalys R."/>
            <person name="Dunand C."/>
            <person name="Henrissat B."/>
            <person name="Grigoriev I.V."/>
            <person name="Hibbett D."/>
            <person name="Nagy L.G."/>
            <person name="Martin F.M."/>
        </authorList>
    </citation>
    <scope>NUCLEOTIDE SEQUENCE</scope>
    <source>
        <strain evidence="1">UH-Tt-Lm1</strain>
    </source>
</reference>
<evidence type="ECO:0000313" key="1">
    <source>
        <dbReference type="EMBL" id="KAF9791900.1"/>
    </source>
</evidence>
<dbReference type="EMBL" id="WIUZ02000001">
    <property type="protein sequence ID" value="KAF9791900.1"/>
    <property type="molecule type" value="Genomic_DNA"/>
</dbReference>
<protein>
    <submittedName>
        <fullName evidence="1">Uncharacterized protein</fullName>
    </submittedName>
</protein>
<evidence type="ECO:0000313" key="2">
    <source>
        <dbReference type="Proteomes" id="UP000736335"/>
    </source>
</evidence>
<gene>
    <name evidence="1" type="ORF">BJ322DRAFT_1102430</name>
</gene>
<keyword evidence="2" id="KW-1185">Reference proteome</keyword>
<proteinExistence type="predicted"/>